<comment type="caution">
    <text evidence="4">The sequence shown here is derived from an EMBL/GenBank/DDBJ whole genome shotgun (WGS) entry which is preliminary data.</text>
</comment>
<keyword evidence="2" id="KW-0812">Transmembrane</keyword>
<dbReference type="EMBL" id="QZEI01000024">
    <property type="protein sequence ID" value="RLV59932.1"/>
    <property type="molecule type" value="Genomic_DNA"/>
</dbReference>
<proteinExistence type="predicted"/>
<dbReference type="GO" id="GO:0003677">
    <property type="term" value="F:DNA binding"/>
    <property type="evidence" value="ECO:0007669"/>
    <property type="project" value="InterPro"/>
</dbReference>
<dbReference type="OrthoDB" id="9790252at2"/>
<feature type="region of interest" description="Disordered" evidence="1">
    <location>
        <begin position="158"/>
        <end position="218"/>
    </location>
</feature>
<protein>
    <submittedName>
        <fullName evidence="4">Helix-turn-helix domain-containing protein</fullName>
    </submittedName>
</protein>
<evidence type="ECO:0000256" key="1">
    <source>
        <dbReference type="SAM" id="MobiDB-lite"/>
    </source>
</evidence>
<dbReference type="PANTHER" id="PTHR34475">
    <property type="match status" value="1"/>
</dbReference>
<evidence type="ECO:0000313" key="4">
    <source>
        <dbReference type="EMBL" id="RLV59932.1"/>
    </source>
</evidence>
<dbReference type="SUPFAM" id="SSF47413">
    <property type="entry name" value="lambda repressor-like DNA-binding domains"/>
    <property type="match status" value="1"/>
</dbReference>
<dbReference type="Proteomes" id="UP000281474">
    <property type="component" value="Unassembled WGS sequence"/>
</dbReference>
<dbReference type="PANTHER" id="PTHR34475:SF1">
    <property type="entry name" value="CYTOSKELETON PROTEIN RODZ"/>
    <property type="match status" value="1"/>
</dbReference>
<name>A0A3L8Q0N1_9GAMM</name>
<sequence>MTDSNNPASETDQNNSEPEHTVGSLLKMARRDKGLSIEDIATALNLRIAIIEDIENDEFGNMASSTYVRGYIKNYARYVSADPFLINECVEKQLATPVSPSMQSFSNKTSMQAANSQWMWITYLIIAILVAMLCWWGIQKSTMFSGLVDLSKPSPEEKQELIKKQSTQIEPASTEIHVGSSAEPKTETVKDKAEKVDLQPQAVDPSSSHNIQEKTEKPSLLTEVESAADVPVSAISVEDHSDEPVKLTEINLTLTGDCWINIQDATGKVIVSGLKKSGRVIIAEGEAPLKAIFGAPESIQLKVDGVTVDMDRFPAGKTARMTLAENP</sequence>
<dbReference type="Pfam" id="PF13464">
    <property type="entry name" value="RodZ_C"/>
    <property type="match status" value="1"/>
</dbReference>
<feature type="compositionally biased region" description="Polar residues" evidence="1">
    <location>
        <begin position="1"/>
        <end position="16"/>
    </location>
</feature>
<dbReference type="Pfam" id="PF13413">
    <property type="entry name" value="HTH_25"/>
    <property type="match status" value="1"/>
</dbReference>
<dbReference type="AlphaFoldDB" id="A0A3L8Q0N1"/>
<dbReference type="InterPro" id="IPR001387">
    <property type="entry name" value="Cro/C1-type_HTH"/>
</dbReference>
<dbReference type="CDD" id="cd00093">
    <property type="entry name" value="HTH_XRE"/>
    <property type="match status" value="1"/>
</dbReference>
<dbReference type="InterPro" id="IPR010982">
    <property type="entry name" value="Lambda_DNA-bd_dom_sf"/>
</dbReference>
<reference evidence="4 5" key="1">
    <citation type="submission" date="2018-09" db="EMBL/GenBank/DDBJ databases">
        <title>Phylogeny of the Shewanellaceae, and recommendation for two new genera, Pseudoshewanella and Parashewanella.</title>
        <authorList>
            <person name="Wang G."/>
        </authorList>
    </citation>
    <scope>NUCLEOTIDE SEQUENCE [LARGE SCALE GENOMIC DNA]</scope>
    <source>
        <strain evidence="4 5">C51</strain>
    </source>
</reference>
<feature type="region of interest" description="Disordered" evidence="1">
    <location>
        <begin position="1"/>
        <end position="21"/>
    </location>
</feature>
<evidence type="ECO:0000256" key="2">
    <source>
        <dbReference type="SAM" id="Phobius"/>
    </source>
</evidence>
<evidence type="ECO:0000259" key="3">
    <source>
        <dbReference type="Pfam" id="PF13464"/>
    </source>
</evidence>
<organism evidence="4 5">
    <name type="scientific">Parashewanella curva</name>
    <dbReference type="NCBI Taxonomy" id="2338552"/>
    <lineage>
        <taxon>Bacteria</taxon>
        <taxon>Pseudomonadati</taxon>
        <taxon>Pseudomonadota</taxon>
        <taxon>Gammaproteobacteria</taxon>
        <taxon>Alteromonadales</taxon>
        <taxon>Shewanellaceae</taxon>
        <taxon>Parashewanella</taxon>
    </lineage>
</organism>
<dbReference type="RefSeq" id="WP_121838793.1">
    <property type="nucleotide sequence ID" value="NZ_ML014773.1"/>
</dbReference>
<evidence type="ECO:0000313" key="5">
    <source>
        <dbReference type="Proteomes" id="UP000281474"/>
    </source>
</evidence>
<feature type="compositionally biased region" description="Basic and acidic residues" evidence="1">
    <location>
        <begin position="184"/>
        <end position="197"/>
    </location>
</feature>
<keyword evidence="5" id="KW-1185">Reference proteome</keyword>
<dbReference type="InterPro" id="IPR025194">
    <property type="entry name" value="RodZ-like_C"/>
</dbReference>
<gene>
    <name evidence="4" type="ORF">D5018_09630</name>
</gene>
<keyword evidence="2" id="KW-1133">Transmembrane helix</keyword>
<accession>A0A3L8Q0N1</accession>
<dbReference type="InterPro" id="IPR050400">
    <property type="entry name" value="Bact_Cytoskel_RodZ"/>
</dbReference>
<dbReference type="Gene3D" id="1.10.260.40">
    <property type="entry name" value="lambda repressor-like DNA-binding domains"/>
    <property type="match status" value="1"/>
</dbReference>
<feature type="transmembrane region" description="Helical" evidence="2">
    <location>
        <begin position="118"/>
        <end position="138"/>
    </location>
</feature>
<keyword evidence="2" id="KW-0472">Membrane</keyword>
<feature type="domain" description="Cytoskeleton protein RodZ-like C-terminal" evidence="3">
    <location>
        <begin position="252"/>
        <end position="322"/>
    </location>
</feature>